<dbReference type="InterPro" id="IPR001199">
    <property type="entry name" value="Cyt_B5-like_heme/steroid-bd"/>
</dbReference>
<feature type="binding site" description="axial binding residue" evidence="21">
    <location>
        <position position="130"/>
    </location>
    <ligand>
        <name>heme</name>
        <dbReference type="ChEBI" id="CHEBI:30413"/>
    </ligand>
    <ligandPart>
        <name>Fe</name>
        <dbReference type="ChEBI" id="CHEBI:18248"/>
    </ligandPart>
</feature>
<dbReference type="Proteomes" id="UP000515154">
    <property type="component" value="Linkage group LG3"/>
</dbReference>
<evidence type="ECO:0000256" key="14">
    <source>
        <dbReference type="ARBA" id="ARBA00022989"/>
    </source>
</evidence>
<keyword evidence="13 20" id="KW-0862">Zinc</keyword>
<feature type="domain" description="Cytochrome b5 heme-binding" evidence="24">
    <location>
        <begin position="72"/>
        <end position="147"/>
    </location>
</feature>
<feature type="transmembrane region" description="Helical" evidence="23">
    <location>
        <begin position="261"/>
        <end position="279"/>
    </location>
</feature>
<dbReference type="Pfam" id="PF04116">
    <property type="entry name" value="FA_hydroxylase"/>
    <property type="match status" value="1"/>
</dbReference>
<feature type="transmembrane region" description="Helical" evidence="23">
    <location>
        <begin position="346"/>
        <end position="364"/>
    </location>
</feature>
<dbReference type="InterPro" id="IPR036400">
    <property type="entry name" value="Cyt_B5-like_heme/steroid_sf"/>
</dbReference>
<feature type="binding site" evidence="20">
    <location>
        <position position="303"/>
    </location>
    <ligand>
        <name>Zn(2+)</name>
        <dbReference type="ChEBI" id="CHEBI:29105"/>
        <label>1</label>
    </ligand>
</feature>
<dbReference type="PIRSF" id="PIRSF005149">
    <property type="entry name" value="IPC-B_HD"/>
    <property type="match status" value="1"/>
</dbReference>
<feature type="binding site" evidence="20">
    <location>
        <position position="307"/>
    </location>
    <ligand>
        <name>Zn(2+)</name>
        <dbReference type="ChEBI" id="CHEBI:29105"/>
        <label>1</label>
    </ligand>
</feature>
<dbReference type="GO" id="GO:0005789">
    <property type="term" value="C:endoplasmic reticulum membrane"/>
    <property type="evidence" value="ECO:0007669"/>
    <property type="project" value="UniProtKB-SubCell"/>
</dbReference>
<evidence type="ECO:0000256" key="2">
    <source>
        <dbReference type="ARBA" id="ARBA00004991"/>
    </source>
</evidence>
<dbReference type="GO" id="GO:0080132">
    <property type="term" value="F:fatty acid 2-hydroxylase activity"/>
    <property type="evidence" value="ECO:0007669"/>
    <property type="project" value="InterPro"/>
</dbReference>
<evidence type="ECO:0000256" key="18">
    <source>
        <dbReference type="ARBA" id="ARBA00023136"/>
    </source>
</evidence>
<dbReference type="InterPro" id="IPR014430">
    <property type="entry name" value="Scs7"/>
</dbReference>
<evidence type="ECO:0000256" key="22">
    <source>
        <dbReference type="SAM" id="MobiDB-lite"/>
    </source>
</evidence>
<dbReference type="GO" id="GO:0020037">
    <property type="term" value="F:heme binding"/>
    <property type="evidence" value="ECO:0007669"/>
    <property type="project" value="InterPro"/>
</dbReference>
<feature type="transmembrane region" description="Helical" evidence="23">
    <location>
        <begin position="316"/>
        <end position="340"/>
    </location>
</feature>
<feature type="binding site" evidence="20">
    <location>
        <position position="365"/>
    </location>
    <ligand>
        <name>Zn(2+)</name>
        <dbReference type="ChEBI" id="CHEBI:29105"/>
        <label>1</label>
    </ligand>
</feature>
<dbReference type="Pfam" id="PF04886">
    <property type="entry name" value="PT"/>
    <property type="match status" value="1"/>
</dbReference>
<feature type="binding site" evidence="20">
    <location>
        <position position="280"/>
    </location>
    <ligand>
        <name>Zn(2+)</name>
        <dbReference type="ChEBI" id="CHEBI:29105"/>
        <label>1</label>
    </ligand>
</feature>
<keyword evidence="7 23" id="KW-0812">Transmembrane</keyword>
<evidence type="ECO:0000256" key="17">
    <source>
        <dbReference type="ARBA" id="ARBA00023098"/>
    </source>
</evidence>
<evidence type="ECO:0000256" key="21">
    <source>
        <dbReference type="PIRSR" id="PIRSR005149-50"/>
    </source>
</evidence>
<keyword evidence="15" id="KW-0560">Oxidoreductase</keyword>
<keyword evidence="18 23" id="KW-0472">Membrane</keyword>
<keyword evidence="17" id="KW-0443">Lipid metabolism</keyword>
<comment type="cofactor">
    <cofactor evidence="20">
        <name>Zn(2+)</name>
        <dbReference type="ChEBI" id="CHEBI:29105"/>
    </cofactor>
    <text evidence="20">Binds 2 Zn(2+) ions per subunit that likely form a catalytic dimetal center.</text>
</comment>
<evidence type="ECO:0000256" key="9">
    <source>
        <dbReference type="ARBA" id="ARBA00022729"/>
    </source>
</evidence>
<keyword evidence="5" id="KW-0444">Lipid biosynthesis</keyword>
<feature type="binding site" evidence="20">
    <location>
        <position position="381"/>
    </location>
    <ligand>
        <name>Zn(2+)</name>
        <dbReference type="ChEBI" id="CHEBI:29105"/>
        <label>1</label>
    </ligand>
</feature>
<evidence type="ECO:0000259" key="24">
    <source>
        <dbReference type="PROSITE" id="PS50255"/>
    </source>
</evidence>
<evidence type="ECO:0000256" key="15">
    <source>
        <dbReference type="ARBA" id="ARBA00023002"/>
    </source>
</evidence>
<gene>
    <name evidence="26" type="primary">LOC115209434</name>
</gene>
<feature type="binding site" description="axial binding residue" evidence="21">
    <location>
        <position position="101"/>
    </location>
    <ligand>
        <name>heme</name>
        <dbReference type="ChEBI" id="CHEBI:30413"/>
    </ligand>
    <ligandPart>
        <name>Fe</name>
        <dbReference type="ChEBI" id="CHEBI:18248"/>
    </ligandPart>
</feature>
<evidence type="ECO:0000313" key="25">
    <source>
        <dbReference type="Proteomes" id="UP000515154"/>
    </source>
</evidence>
<keyword evidence="9" id="KW-0732">Signal</keyword>
<comment type="pathway">
    <text evidence="2">Sphingolipid metabolism.</text>
</comment>
<keyword evidence="12" id="KW-0276">Fatty acid metabolism</keyword>
<dbReference type="AlphaFoldDB" id="A0A6P7S6A3"/>
<evidence type="ECO:0000256" key="6">
    <source>
        <dbReference type="ARBA" id="ARBA00022617"/>
    </source>
</evidence>
<dbReference type="PROSITE" id="PS50255">
    <property type="entry name" value="CYTOCHROME_B5_2"/>
    <property type="match status" value="1"/>
</dbReference>
<dbReference type="Pfam" id="PF00173">
    <property type="entry name" value="Cyt-b5"/>
    <property type="match status" value="1"/>
</dbReference>
<dbReference type="InterPro" id="IPR006694">
    <property type="entry name" value="Fatty_acid_hydroxylase"/>
</dbReference>
<dbReference type="PANTHER" id="PTHR12863:SF1">
    <property type="entry name" value="FATTY ACID 2-HYDROXYLASE"/>
    <property type="match status" value="1"/>
</dbReference>
<evidence type="ECO:0000256" key="3">
    <source>
        <dbReference type="ARBA" id="ARBA00005189"/>
    </source>
</evidence>
<sequence length="414" mass="48187">MCFSFSLSLSHSYQPTNQPTNQPASQPTDRPTNRPTSQPASQPAKQVYFVKTGSTLVGSSTMPERLAAAGVDIPNYNKGKKRLLMTKNNQQYDITDFISLHPGGAEILYKHRNEDLGRLMTASENGFHRHSQAAFRILENYRINNDYLNENDQSMCKRNNSTEQIQNTVLVDWNKPMLEQVDQLGDKYFDWVHEPEEHHIRLFHSDFCEFFSMAPWWLVPVIWIPVMCLGMYQAYQNISVHTEILGFPFLQEGIEIKSHHLLLLYIAGLFQWTLLEYLIHRWLFHLRPVINSPFFIRMHFILHGQHHKAPLDKTRLVFPPVPASVFAFCIYNMLLLIYPVAVAQSLFSGTVMGYLIYDLIHYYLHHGSPVGAYFKELKHYHMLHHYVHQHNGFGISSKFWDYPFGTLISTKDNQ</sequence>
<dbReference type="Gene3D" id="3.10.120.10">
    <property type="entry name" value="Cytochrome b5-like heme/steroid binding domain"/>
    <property type="match status" value="1"/>
</dbReference>
<comment type="cofactor">
    <cofactor evidence="21">
        <name>Fe cation</name>
        <dbReference type="ChEBI" id="CHEBI:24875"/>
    </cofactor>
</comment>
<keyword evidence="11" id="KW-0256">Endoplasmic reticulum</keyword>
<feature type="binding site" evidence="20">
    <location>
        <position position="306"/>
    </location>
    <ligand>
        <name>Zn(2+)</name>
        <dbReference type="ChEBI" id="CHEBI:29105"/>
        <label>1</label>
    </ligand>
</feature>
<feature type="binding site" evidence="20">
    <location>
        <position position="384"/>
    </location>
    <ligand>
        <name>Zn(2+)</name>
        <dbReference type="ChEBI" id="CHEBI:29105"/>
        <label>1</label>
    </ligand>
</feature>
<evidence type="ECO:0000256" key="10">
    <source>
        <dbReference type="ARBA" id="ARBA00022737"/>
    </source>
</evidence>
<evidence type="ECO:0000256" key="13">
    <source>
        <dbReference type="ARBA" id="ARBA00022833"/>
    </source>
</evidence>
<dbReference type="GO" id="GO:0005506">
    <property type="term" value="F:iron ion binding"/>
    <property type="evidence" value="ECO:0007669"/>
    <property type="project" value="InterPro"/>
</dbReference>
<evidence type="ECO:0000256" key="12">
    <source>
        <dbReference type="ARBA" id="ARBA00022832"/>
    </source>
</evidence>
<name>A0A6P7S6A3_9MOLL</name>
<dbReference type="KEGG" id="osn:115209434"/>
<evidence type="ECO:0000256" key="19">
    <source>
        <dbReference type="ARBA" id="ARBA00023160"/>
    </source>
</evidence>
<evidence type="ECO:0000256" key="1">
    <source>
        <dbReference type="ARBA" id="ARBA00004477"/>
    </source>
</evidence>
<dbReference type="PANTHER" id="PTHR12863">
    <property type="entry name" value="FATTY ACID HYDROXYLASE"/>
    <property type="match status" value="1"/>
</dbReference>
<keyword evidence="16 21" id="KW-0408">Iron</keyword>
<keyword evidence="25" id="KW-1185">Reference proteome</keyword>
<protein>
    <submittedName>
        <fullName evidence="26">Dihydroceramide fatty acyl 2-hydroxylase FAH2</fullName>
    </submittedName>
</protein>
<evidence type="ECO:0000256" key="7">
    <source>
        <dbReference type="ARBA" id="ARBA00022692"/>
    </source>
</evidence>
<keyword evidence="6 21" id="KW-0349">Heme</keyword>
<evidence type="ECO:0000256" key="16">
    <source>
        <dbReference type="ARBA" id="ARBA00023004"/>
    </source>
</evidence>
<feature type="binding site" evidence="20">
    <location>
        <position position="285"/>
    </location>
    <ligand>
        <name>Zn(2+)</name>
        <dbReference type="ChEBI" id="CHEBI:29105"/>
        <label>1</label>
    </ligand>
</feature>
<feature type="compositionally biased region" description="Polar residues" evidence="22">
    <location>
        <begin position="1"/>
        <end position="44"/>
    </location>
</feature>
<comment type="subcellular location">
    <subcellularLocation>
        <location evidence="1">Endoplasmic reticulum membrane</location>
        <topology evidence="1">Multi-pass membrane protein</topology>
    </subcellularLocation>
</comment>
<evidence type="ECO:0000256" key="23">
    <source>
        <dbReference type="SAM" id="Phobius"/>
    </source>
</evidence>
<keyword evidence="8 20" id="KW-0479">Metal-binding</keyword>
<reference evidence="26" key="1">
    <citation type="submission" date="2025-08" db="UniProtKB">
        <authorList>
            <consortium name="RefSeq"/>
        </authorList>
    </citation>
    <scope>IDENTIFICATION</scope>
</reference>
<dbReference type="PROSITE" id="PS00191">
    <property type="entry name" value="CYTOCHROME_B5_1"/>
    <property type="match status" value="1"/>
</dbReference>
<comment type="pathway">
    <text evidence="3">Lipid metabolism.</text>
</comment>
<keyword evidence="10" id="KW-0677">Repeat</keyword>
<keyword evidence="14 23" id="KW-1133">Transmembrane helix</keyword>
<comment type="similarity">
    <text evidence="4">Belongs to the sterol desaturase family. SCS7 subfamily.</text>
</comment>
<evidence type="ECO:0000256" key="5">
    <source>
        <dbReference type="ARBA" id="ARBA00022516"/>
    </source>
</evidence>
<feature type="region of interest" description="Disordered" evidence="22">
    <location>
        <begin position="1"/>
        <end position="45"/>
    </location>
</feature>
<dbReference type="SUPFAM" id="SSF55856">
    <property type="entry name" value="Cytochrome b5-like heme/steroid binding domain"/>
    <property type="match status" value="1"/>
</dbReference>
<evidence type="ECO:0000256" key="8">
    <source>
        <dbReference type="ARBA" id="ARBA00022723"/>
    </source>
</evidence>
<dbReference type="InterPro" id="IPR018506">
    <property type="entry name" value="Cyt_B5_heme-BS"/>
</dbReference>
<dbReference type="GO" id="GO:0006633">
    <property type="term" value="P:fatty acid biosynthetic process"/>
    <property type="evidence" value="ECO:0007669"/>
    <property type="project" value="UniProtKB-KW"/>
</dbReference>
<keyword evidence="19" id="KW-0275">Fatty acid biosynthesis</keyword>
<proteinExistence type="inferred from homology"/>
<evidence type="ECO:0000256" key="11">
    <source>
        <dbReference type="ARBA" id="ARBA00022824"/>
    </source>
</evidence>
<evidence type="ECO:0000256" key="4">
    <source>
        <dbReference type="ARBA" id="ARBA00005747"/>
    </source>
</evidence>
<evidence type="ECO:0000256" key="20">
    <source>
        <dbReference type="PIRSR" id="PIRSR005149-1"/>
    </source>
</evidence>
<dbReference type="InterPro" id="IPR006970">
    <property type="entry name" value="PT"/>
</dbReference>
<feature type="binding site" evidence="20">
    <location>
        <position position="361"/>
    </location>
    <ligand>
        <name>Zn(2+)</name>
        <dbReference type="ChEBI" id="CHEBI:29105"/>
        <label>1</label>
    </ligand>
</feature>
<organism evidence="25 26">
    <name type="scientific">Octopus sinensis</name>
    <name type="common">East Asian common octopus</name>
    <dbReference type="NCBI Taxonomy" id="2607531"/>
    <lineage>
        <taxon>Eukaryota</taxon>
        <taxon>Metazoa</taxon>
        <taxon>Spiralia</taxon>
        <taxon>Lophotrochozoa</taxon>
        <taxon>Mollusca</taxon>
        <taxon>Cephalopoda</taxon>
        <taxon>Coleoidea</taxon>
        <taxon>Octopodiformes</taxon>
        <taxon>Octopoda</taxon>
        <taxon>Incirrata</taxon>
        <taxon>Octopodidae</taxon>
        <taxon>Octopus</taxon>
    </lineage>
</organism>
<dbReference type="RefSeq" id="XP_029633717.2">
    <property type="nucleotide sequence ID" value="XM_029777857.2"/>
</dbReference>
<feature type="binding site" evidence="20">
    <location>
        <position position="385"/>
    </location>
    <ligand>
        <name>Zn(2+)</name>
        <dbReference type="ChEBI" id="CHEBI:29105"/>
        <label>1</label>
    </ligand>
</feature>
<feature type="transmembrane region" description="Helical" evidence="23">
    <location>
        <begin position="214"/>
        <end position="232"/>
    </location>
</feature>
<accession>A0A6P7S6A3</accession>
<evidence type="ECO:0000313" key="26">
    <source>
        <dbReference type="RefSeq" id="XP_029633717.2"/>
    </source>
</evidence>